<name>Q5W8V0_9MYCO</name>
<dbReference type="AlphaFoldDB" id="Q5W8V0"/>
<reference evidence="1" key="1">
    <citation type="journal article" date="2004" name="J. Bacteriol.">
        <title>Role of alpha-methylacyl coenzyme A racemase in the degradation of methyl-branched alkanes by Mycobacterium sp. strain P101.</title>
        <authorList>
            <person name="Sakai Y."/>
            <person name="Takahashi H."/>
            <person name="Wakasa Y."/>
            <person name="Kotani T."/>
            <person name="Yurimoto H."/>
            <person name="Miyachi N."/>
            <person name="Van Veldhoven P.P."/>
            <person name="Kato N."/>
        </authorList>
    </citation>
    <scope>NUCLEOTIDE SEQUENCE</scope>
    <source>
        <strain evidence="1">P101</strain>
    </source>
</reference>
<dbReference type="EMBL" id="AB182285">
    <property type="protein sequence ID" value="BAD66661.1"/>
    <property type="molecule type" value="Genomic_DNA"/>
</dbReference>
<feature type="non-terminal residue" evidence="1">
    <location>
        <position position="48"/>
    </location>
</feature>
<protein>
    <submittedName>
        <fullName evidence="1">Uncharacterized protein</fullName>
    </submittedName>
</protein>
<evidence type="ECO:0000313" key="1">
    <source>
        <dbReference type="EMBL" id="BAD66661.1"/>
    </source>
</evidence>
<sequence length="48" mass="5434">MRSWPTTKKNATRWRQMRKVAVQPADSDAVLTLRRQWPGLGSAGLVDP</sequence>
<organism evidence="1">
    <name type="scientific">Mycobacterium sp. P101</name>
    <dbReference type="NCBI Taxonomy" id="282077"/>
    <lineage>
        <taxon>Bacteria</taxon>
        <taxon>Bacillati</taxon>
        <taxon>Actinomycetota</taxon>
        <taxon>Actinomycetes</taxon>
        <taxon>Mycobacteriales</taxon>
        <taxon>Mycobacteriaceae</taxon>
        <taxon>Mycobacterium</taxon>
    </lineage>
</organism>
<accession>Q5W8V0</accession>
<proteinExistence type="predicted"/>